<organism evidence="11 12">
    <name type="scientific">Micromonospora chalcea</name>
    <dbReference type="NCBI Taxonomy" id="1874"/>
    <lineage>
        <taxon>Bacteria</taxon>
        <taxon>Bacillati</taxon>
        <taxon>Actinomycetota</taxon>
        <taxon>Actinomycetes</taxon>
        <taxon>Micromonosporales</taxon>
        <taxon>Micromonosporaceae</taxon>
        <taxon>Micromonospora</taxon>
    </lineage>
</organism>
<dbReference type="InterPro" id="IPR001001">
    <property type="entry name" value="DNA_polIII_beta"/>
</dbReference>
<protein>
    <recommendedName>
        <fullName evidence="13">Caspase family protein</fullName>
    </recommendedName>
</protein>
<reference evidence="11 12" key="1">
    <citation type="submission" date="2018-05" db="EMBL/GenBank/DDBJ databases">
        <title>Micromonospora from Atacama Desert.</title>
        <authorList>
            <person name="Carro L."/>
            <person name="Goodfellow M."/>
            <person name="Klenk H.-P."/>
        </authorList>
    </citation>
    <scope>NUCLEOTIDE SEQUENCE [LARGE SCALE GENOMIC DNA]</scope>
    <source>
        <strain evidence="11 12">LB41</strain>
    </source>
</reference>
<evidence type="ECO:0000256" key="6">
    <source>
        <dbReference type="ARBA" id="ARBA00022705"/>
    </source>
</evidence>
<evidence type="ECO:0000256" key="8">
    <source>
        <dbReference type="ARBA" id="ARBA00023125"/>
    </source>
</evidence>
<evidence type="ECO:0000259" key="10">
    <source>
        <dbReference type="Pfam" id="PF02768"/>
    </source>
</evidence>
<feature type="domain" description="DNA polymerase III beta sliding clamp C-terminal" evidence="10">
    <location>
        <begin position="476"/>
        <end position="587"/>
    </location>
</feature>
<dbReference type="InterPro" id="IPR018247">
    <property type="entry name" value="EF_Hand_1_Ca_BS"/>
</dbReference>
<keyword evidence="7" id="KW-0239">DNA-directed DNA polymerase</keyword>
<dbReference type="EMBL" id="QGTA01000250">
    <property type="protein sequence ID" value="RQW88400.1"/>
    <property type="molecule type" value="Genomic_DNA"/>
</dbReference>
<keyword evidence="3" id="KW-0963">Cytoplasm</keyword>
<evidence type="ECO:0000256" key="3">
    <source>
        <dbReference type="ARBA" id="ARBA00022490"/>
    </source>
</evidence>
<comment type="subcellular location">
    <subcellularLocation>
        <location evidence="1">Cytoplasm</location>
    </subcellularLocation>
</comment>
<evidence type="ECO:0000256" key="7">
    <source>
        <dbReference type="ARBA" id="ARBA00022932"/>
    </source>
</evidence>
<dbReference type="PROSITE" id="PS00018">
    <property type="entry name" value="EF_HAND_1"/>
    <property type="match status" value="1"/>
</dbReference>
<evidence type="ECO:0000256" key="4">
    <source>
        <dbReference type="ARBA" id="ARBA00022679"/>
    </source>
</evidence>
<dbReference type="Pfam" id="PF00656">
    <property type="entry name" value="Peptidase_C14"/>
    <property type="match status" value="1"/>
</dbReference>
<keyword evidence="8" id="KW-0238">DNA-binding</keyword>
<dbReference type="Gene3D" id="3.70.10.10">
    <property type="match status" value="1"/>
</dbReference>
<dbReference type="Pfam" id="PF02768">
    <property type="entry name" value="DNA_pol3_beta_3"/>
    <property type="match status" value="1"/>
</dbReference>
<sequence>MPKRALLIACSEFNDQRLPRLSSPVTDAARLARALGRKGVGDFEVSIVSNPTLREAQVAIHEVLAEVKADDLAFIHLSGHGVKDAGGRFYFAVPDTDVNALPATALSGRYLREQLNDTSARQTVLALDCCYSGAFGRDLVAKSITNVVGMPEELRGSGRAILTASSAIQIALEYTQDEVASSLFTQALADGLLTGMADLDGDGWITLTELYRFASNEVRKRNSDQTPELNLVGLSGEIVIARAPAVARPIDSLDDDVAIALESHHYLLRLAAIRIIEGQMYSRDHARSSAAKRLLRKLRADEHPIVRDDARRALAEGPKQRRRTLKIQERSAEKAGSAKWAVVGGEALARAAEIMSNVVSVYNGPYYRSEREQAVENVFVEYEGGSLKLMATDKYQMAFLDLPTLNGGGDFQGLLSGFDILSLRAFRKSAEVKLIADLHRVEVVSGNKFIAFDCHLSPDSYPPLRRLIKLEPKRTTIEVSRAALLEALNKIISLAVGDYLPAVTLEYGLVADGVRIRDSTNFREVFVVPAVVNGRHSRITLNSSYLLNALEGFRSSTIRIGIDTSESAVAVTSAQEARHAQLIMPIRDTSSVSRART</sequence>
<dbReference type="Proteomes" id="UP000274694">
    <property type="component" value="Unassembled WGS sequence"/>
</dbReference>
<keyword evidence="12" id="KW-1185">Reference proteome</keyword>
<evidence type="ECO:0000313" key="12">
    <source>
        <dbReference type="Proteomes" id="UP000274694"/>
    </source>
</evidence>
<comment type="caution">
    <text evidence="11">The sequence shown here is derived from an EMBL/GenBank/DDBJ whole genome shotgun (WGS) entry which is preliminary data.</text>
</comment>
<keyword evidence="4" id="KW-0808">Transferase</keyword>
<comment type="similarity">
    <text evidence="2">Belongs to the beta sliding clamp family.</text>
</comment>
<dbReference type="Gene3D" id="3.10.150.10">
    <property type="entry name" value="DNA Polymerase III, subunit A, domain 2"/>
    <property type="match status" value="1"/>
</dbReference>
<dbReference type="RefSeq" id="WP_083297050.1">
    <property type="nucleotide sequence ID" value="NZ_JBFBDV010000008.1"/>
</dbReference>
<dbReference type="Gene3D" id="3.40.50.1460">
    <property type="match status" value="1"/>
</dbReference>
<dbReference type="InterPro" id="IPR046938">
    <property type="entry name" value="DNA_clamp_sf"/>
</dbReference>
<dbReference type="SUPFAM" id="SSF52129">
    <property type="entry name" value="Caspase-like"/>
    <property type="match status" value="1"/>
</dbReference>
<dbReference type="PANTHER" id="PTHR30478:SF0">
    <property type="entry name" value="BETA SLIDING CLAMP"/>
    <property type="match status" value="1"/>
</dbReference>
<proteinExistence type="inferred from homology"/>
<dbReference type="InterPro" id="IPR022635">
    <property type="entry name" value="DNA_polIII_beta_C"/>
</dbReference>
<evidence type="ECO:0000313" key="11">
    <source>
        <dbReference type="EMBL" id="RQW88400.1"/>
    </source>
</evidence>
<feature type="domain" description="Peptidase C14 caspase" evidence="9">
    <location>
        <begin position="3"/>
        <end position="231"/>
    </location>
</feature>
<gene>
    <name evidence="11" type="ORF">DLJ60_24640</name>
</gene>
<dbReference type="SUPFAM" id="SSF55979">
    <property type="entry name" value="DNA clamp"/>
    <property type="match status" value="1"/>
</dbReference>
<dbReference type="InterPro" id="IPR029030">
    <property type="entry name" value="Caspase-like_dom_sf"/>
</dbReference>
<dbReference type="PANTHER" id="PTHR30478">
    <property type="entry name" value="DNA POLYMERASE III SUBUNIT BETA"/>
    <property type="match status" value="1"/>
</dbReference>
<evidence type="ECO:0008006" key="13">
    <source>
        <dbReference type="Google" id="ProtNLM"/>
    </source>
</evidence>
<name>A0ABX9Y151_MICCH</name>
<keyword evidence="5" id="KW-0548">Nucleotidyltransferase</keyword>
<evidence type="ECO:0000256" key="5">
    <source>
        <dbReference type="ARBA" id="ARBA00022695"/>
    </source>
</evidence>
<dbReference type="InterPro" id="IPR011600">
    <property type="entry name" value="Pept_C14_caspase"/>
</dbReference>
<evidence type="ECO:0000256" key="1">
    <source>
        <dbReference type="ARBA" id="ARBA00004496"/>
    </source>
</evidence>
<accession>A0ABX9Y151</accession>
<evidence type="ECO:0000259" key="9">
    <source>
        <dbReference type="Pfam" id="PF00656"/>
    </source>
</evidence>
<dbReference type="NCBIfam" id="NF047832">
    <property type="entry name" value="caspase_w_EACC1"/>
    <property type="match status" value="1"/>
</dbReference>
<evidence type="ECO:0000256" key="2">
    <source>
        <dbReference type="ARBA" id="ARBA00010752"/>
    </source>
</evidence>
<keyword evidence="6" id="KW-0235">DNA replication</keyword>